<dbReference type="GO" id="GO:0003972">
    <property type="term" value="F:RNA ligase (ATP) activity"/>
    <property type="evidence" value="ECO:0007669"/>
    <property type="project" value="TreeGrafter"/>
</dbReference>
<dbReference type="PANTHER" id="PTHR11118">
    <property type="entry name" value="RNA-SPLICING LIGASE RTCB HOMOLOG"/>
    <property type="match status" value="1"/>
</dbReference>
<feature type="active site" description="GMP-histidine intermediate" evidence="10">
    <location>
        <position position="399"/>
    </location>
</feature>
<dbReference type="GO" id="GO:0170057">
    <property type="term" value="F:RNA ligase (GTP) activity"/>
    <property type="evidence" value="ECO:0007669"/>
    <property type="project" value="UniProtKB-EC"/>
</dbReference>
<protein>
    <recommendedName>
        <fullName evidence="13">tRNA-splicing ligase RtcB</fullName>
        <ecNumber evidence="13">6.5.1.-</ecNumber>
    </recommendedName>
</protein>
<dbReference type="Proteomes" id="UP000014975">
    <property type="component" value="Unassembled WGS sequence"/>
</dbReference>
<gene>
    <name evidence="13" type="primary">rtcB</name>
    <name evidence="14" type="ORF">dsat_0890</name>
</gene>
<evidence type="ECO:0000256" key="1">
    <source>
        <dbReference type="ARBA" id="ARBA00008071"/>
    </source>
</evidence>
<keyword evidence="6 11" id="KW-0342">GTP-binding</keyword>
<comment type="similarity">
    <text evidence="1 13">Belongs to the RtcB family.</text>
</comment>
<keyword evidence="5" id="KW-0692">RNA repair</keyword>
<evidence type="ECO:0000256" key="3">
    <source>
        <dbReference type="ARBA" id="ARBA00022723"/>
    </source>
</evidence>
<dbReference type="InterPro" id="IPR001233">
    <property type="entry name" value="RtcB"/>
</dbReference>
<comment type="caution">
    <text evidence="14">The sequence shown here is derived from an EMBL/GenBank/DDBJ whole genome shotgun (WGS) entry which is preliminary data.</text>
</comment>
<evidence type="ECO:0000256" key="7">
    <source>
        <dbReference type="ARBA" id="ARBA00023211"/>
    </source>
</evidence>
<keyword evidence="2 13" id="KW-0436">Ligase</keyword>
<dbReference type="GO" id="GO:0046872">
    <property type="term" value="F:metal ion binding"/>
    <property type="evidence" value="ECO:0007669"/>
    <property type="project" value="UniProtKB-UniRule"/>
</dbReference>
<evidence type="ECO:0000256" key="9">
    <source>
        <dbReference type="ARBA" id="ARBA00049514"/>
    </source>
</evidence>
<feature type="binding site" evidence="12">
    <location>
        <position position="202"/>
    </location>
    <ligand>
        <name>Mn(2+)</name>
        <dbReference type="ChEBI" id="CHEBI:29035"/>
        <label>1</label>
    </ligand>
</feature>
<feature type="binding site" evidence="11">
    <location>
        <position position="380"/>
    </location>
    <ligand>
        <name>GMP</name>
        <dbReference type="ChEBI" id="CHEBI:58115"/>
    </ligand>
</feature>
<feature type="binding site" evidence="11">
    <location>
        <begin position="399"/>
        <end position="402"/>
    </location>
    <ligand>
        <name>GMP</name>
        <dbReference type="ChEBI" id="CHEBI:58115"/>
    </ligand>
</feature>
<reference evidence="14 15" key="1">
    <citation type="journal article" date="2013" name="Genome Announc.">
        <title>Draft genome sequences for three mercury-methylating, sulfate-reducing bacteria.</title>
        <authorList>
            <person name="Brown S.D."/>
            <person name="Hurt R.A.Jr."/>
            <person name="Gilmour C.C."/>
            <person name="Elias D.A."/>
        </authorList>
    </citation>
    <scope>NUCLEOTIDE SEQUENCE [LARGE SCALE GENOMIC DNA]</scope>
    <source>
        <strain evidence="14 15">DSM 16529</strain>
    </source>
</reference>
<dbReference type="OrthoDB" id="9802323at2"/>
<feature type="binding site" evidence="12">
    <location>
        <position position="233"/>
    </location>
    <ligand>
        <name>Mn(2+)</name>
        <dbReference type="ChEBI" id="CHEBI:29035"/>
        <label>2</label>
    </ligand>
</feature>
<dbReference type="RefSeq" id="WP_020887587.1">
    <property type="nucleotide sequence ID" value="NZ_ATHI01000028.1"/>
</dbReference>
<proteinExistence type="inferred from homology"/>
<dbReference type="AlphaFoldDB" id="S7T4M1"/>
<sequence length="476" mass="49596">MTTPTLTQTGEYEWRLDPLPGMRAEAVVFGGREIVSNLEAHALRQLANVASLPGLAGRVCALPDTHSGYGFPIGCVAAMRPGKGVVSAGGVGFDIACGVRTLLTNLSEEDVHPHLPELAELLFAAVPSGTGRGGGFGLSPSALDDVLMNGAAFAVAKGYGAREDLERIEEGGRFEGADPSVVSAEARKRGQDQLGTLGSGNHYLEVQVMDKVFDARLADGFGLFPGQVVVGVHCGSRGLGHQVATDFMARMRAEAPRHGLSLPDPDLACAPLASETALAYLGAMRAAANFALANRQVIAHLVRTVFGGAFRDAGPMPLLWDVSHNLCLPEEHRVGGRSMRLFVHRKGATRALPPGHPALPRHLSRFGQPVPVGGSMGTASYILAGVATSMERSFGSACHGAGRLMSRGQAKKRFKGRALVDSLRGQGVVIRSGSLSGVAEEAPGAYKDIEAVVAATQGAGLAKAVARLRPLACVKG</sequence>
<dbReference type="Pfam" id="PF01139">
    <property type="entry name" value="RtcB"/>
    <property type="match status" value="1"/>
</dbReference>
<feature type="binding site" evidence="12">
    <location>
        <position position="324"/>
    </location>
    <ligand>
        <name>Mn(2+)</name>
        <dbReference type="ChEBI" id="CHEBI:29035"/>
        <label>2</label>
    </ligand>
</feature>
<feature type="binding site" evidence="11">
    <location>
        <position position="475"/>
    </location>
    <ligand>
        <name>GMP</name>
        <dbReference type="ChEBI" id="CHEBI:58115"/>
    </ligand>
</feature>
<evidence type="ECO:0000256" key="4">
    <source>
        <dbReference type="ARBA" id="ARBA00022741"/>
    </source>
</evidence>
<evidence type="ECO:0000256" key="11">
    <source>
        <dbReference type="PIRSR" id="PIRSR601233-2"/>
    </source>
</evidence>
<keyword evidence="3 12" id="KW-0479">Metal-binding</keyword>
<comment type="cofactor">
    <cofactor evidence="12 13">
        <name>Mn(2+)</name>
        <dbReference type="ChEBI" id="CHEBI:29035"/>
    </cofactor>
    <text evidence="12 13">Binds 2 manganese ions per subunit.</text>
</comment>
<dbReference type="EC" id="6.5.1.-" evidence="13"/>
<feature type="binding site" evidence="11">
    <location>
        <begin position="324"/>
        <end position="325"/>
    </location>
    <ligand>
        <name>GMP</name>
        <dbReference type="ChEBI" id="CHEBI:58115"/>
    </ligand>
</feature>
<dbReference type="Gene3D" id="3.90.1860.10">
    <property type="entry name" value="tRNA-splicing ligase RtcB"/>
    <property type="match status" value="1"/>
</dbReference>
<dbReference type="InterPro" id="IPR036025">
    <property type="entry name" value="RtcB-like_sf"/>
</dbReference>
<dbReference type="GO" id="GO:0006396">
    <property type="term" value="P:RNA processing"/>
    <property type="evidence" value="ECO:0007669"/>
    <property type="project" value="InterPro"/>
</dbReference>
<dbReference type="PATRIC" id="fig|1121439.3.peg.2259"/>
<keyword evidence="7 12" id="KW-0464">Manganese</keyword>
<feature type="binding site" evidence="11">
    <location>
        <begin position="201"/>
        <end position="205"/>
    </location>
    <ligand>
        <name>GMP</name>
        <dbReference type="ChEBI" id="CHEBI:58115"/>
    </ligand>
</feature>
<evidence type="ECO:0000313" key="14">
    <source>
        <dbReference type="EMBL" id="EPR31566.1"/>
    </source>
</evidence>
<comment type="catalytic activity">
    <reaction evidence="9">
        <text>a 3'-end 2',3'-cyclophospho-ribonucleotide-RNA + a 5'-end dephospho-ribonucleoside-RNA + GTP + H2O = a ribonucleotidyl-ribonucleotide-RNA + GMP + diphosphate + H(+)</text>
        <dbReference type="Rhea" id="RHEA:68080"/>
        <dbReference type="Rhea" id="RHEA-COMP:10464"/>
        <dbReference type="Rhea" id="RHEA-COMP:13936"/>
        <dbReference type="Rhea" id="RHEA-COMP:17355"/>
        <dbReference type="ChEBI" id="CHEBI:15377"/>
        <dbReference type="ChEBI" id="CHEBI:15378"/>
        <dbReference type="ChEBI" id="CHEBI:33019"/>
        <dbReference type="ChEBI" id="CHEBI:37565"/>
        <dbReference type="ChEBI" id="CHEBI:58115"/>
        <dbReference type="ChEBI" id="CHEBI:83064"/>
        <dbReference type="ChEBI" id="CHEBI:138284"/>
        <dbReference type="ChEBI" id="CHEBI:173118"/>
        <dbReference type="EC" id="6.5.1.8"/>
    </reaction>
</comment>
<dbReference type="EMBL" id="ATHI01000028">
    <property type="protein sequence ID" value="EPR31566.1"/>
    <property type="molecule type" value="Genomic_DNA"/>
</dbReference>
<dbReference type="GO" id="GO:0005525">
    <property type="term" value="F:GTP binding"/>
    <property type="evidence" value="ECO:0007669"/>
    <property type="project" value="UniProtKB-KW"/>
</dbReference>
<comment type="catalytic activity">
    <reaction evidence="8">
        <text>a 3'-end 3'-phospho-ribonucleotide-RNA + a 5'-end dephospho-ribonucleoside-RNA + GTP = a ribonucleotidyl-ribonucleotide-RNA + GMP + diphosphate</text>
        <dbReference type="Rhea" id="RHEA:68076"/>
        <dbReference type="Rhea" id="RHEA-COMP:10463"/>
        <dbReference type="Rhea" id="RHEA-COMP:13936"/>
        <dbReference type="Rhea" id="RHEA-COMP:17355"/>
        <dbReference type="ChEBI" id="CHEBI:33019"/>
        <dbReference type="ChEBI" id="CHEBI:37565"/>
        <dbReference type="ChEBI" id="CHEBI:58115"/>
        <dbReference type="ChEBI" id="CHEBI:83062"/>
        <dbReference type="ChEBI" id="CHEBI:138284"/>
        <dbReference type="ChEBI" id="CHEBI:173118"/>
        <dbReference type="EC" id="6.5.1.8"/>
    </reaction>
</comment>
<evidence type="ECO:0000256" key="5">
    <source>
        <dbReference type="ARBA" id="ARBA00022800"/>
    </source>
</evidence>
<dbReference type="PANTHER" id="PTHR11118:SF1">
    <property type="entry name" value="RNA-SPLICING LIGASE RTCB HOMOLOG"/>
    <property type="match status" value="1"/>
</dbReference>
<dbReference type="GO" id="GO:0042245">
    <property type="term" value="P:RNA repair"/>
    <property type="evidence" value="ECO:0007669"/>
    <property type="project" value="UniProtKB-KW"/>
</dbReference>
<dbReference type="FunFam" id="3.90.1860.10:FF:000001">
    <property type="entry name" value="tRNA-splicing ligase RtcB homolog"/>
    <property type="match status" value="1"/>
</dbReference>
<evidence type="ECO:0000256" key="8">
    <source>
        <dbReference type="ARBA" id="ARBA00047746"/>
    </source>
</evidence>
<evidence type="ECO:0000256" key="12">
    <source>
        <dbReference type="PIRSR" id="PIRSR601233-3"/>
    </source>
</evidence>
<evidence type="ECO:0000256" key="6">
    <source>
        <dbReference type="ARBA" id="ARBA00023134"/>
    </source>
</evidence>
<evidence type="ECO:0000256" key="13">
    <source>
        <dbReference type="RuleBase" id="RU371113"/>
    </source>
</evidence>
<dbReference type="SUPFAM" id="SSF103365">
    <property type="entry name" value="Hypothetical protein PH1602"/>
    <property type="match status" value="1"/>
</dbReference>
<accession>S7T4M1</accession>
<name>S7T4M1_9BACT</name>
<dbReference type="STRING" id="1121439.dsat_0890"/>
<dbReference type="eggNOG" id="COG1690">
    <property type="taxonomic scope" value="Bacteria"/>
</dbReference>
<feature type="binding site" evidence="11">
    <location>
        <begin position="373"/>
        <end position="376"/>
    </location>
    <ligand>
        <name>GMP</name>
        <dbReference type="ChEBI" id="CHEBI:58115"/>
    </ligand>
</feature>
<comment type="subunit">
    <text evidence="13">Monomer.</text>
</comment>
<evidence type="ECO:0000256" key="10">
    <source>
        <dbReference type="PIRSR" id="PIRSR601233-1"/>
    </source>
</evidence>
<keyword evidence="15" id="KW-1185">Reference proteome</keyword>
<evidence type="ECO:0000256" key="2">
    <source>
        <dbReference type="ARBA" id="ARBA00022598"/>
    </source>
</evidence>
<organism evidence="14 15">
    <name type="scientific">Alkalidesulfovibrio alkalitolerans DSM 16529</name>
    <dbReference type="NCBI Taxonomy" id="1121439"/>
    <lineage>
        <taxon>Bacteria</taxon>
        <taxon>Pseudomonadati</taxon>
        <taxon>Thermodesulfobacteriota</taxon>
        <taxon>Desulfovibrionia</taxon>
        <taxon>Desulfovibrionales</taxon>
        <taxon>Desulfovibrionaceae</taxon>
        <taxon>Alkalidesulfovibrio</taxon>
    </lineage>
</organism>
<feature type="binding site" evidence="12">
    <location>
        <position position="94"/>
    </location>
    <ligand>
        <name>Mn(2+)</name>
        <dbReference type="ChEBI" id="CHEBI:29035"/>
        <label>1</label>
    </ligand>
</feature>
<evidence type="ECO:0000313" key="15">
    <source>
        <dbReference type="Proteomes" id="UP000014975"/>
    </source>
</evidence>
<keyword evidence="4 11" id="KW-0547">Nucleotide-binding</keyword>